<feature type="region of interest" description="Disordered" evidence="8">
    <location>
        <begin position="1"/>
        <end position="27"/>
    </location>
</feature>
<feature type="transmembrane region" description="Helical" evidence="9">
    <location>
        <begin position="269"/>
        <end position="286"/>
    </location>
</feature>
<keyword evidence="9" id="KW-0472">Membrane</keyword>
<evidence type="ECO:0000256" key="9">
    <source>
        <dbReference type="SAM" id="Phobius"/>
    </source>
</evidence>
<dbReference type="PANTHER" id="PTHR21237:SF44">
    <property type="entry name" value="GRPE PROTEIN HOMOLOG"/>
    <property type="match status" value="1"/>
</dbReference>
<dbReference type="EMBL" id="JABFOF010000004">
    <property type="protein sequence ID" value="KAG2398975.1"/>
    <property type="molecule type" value="Genomic_DNA"/>
</dbReference>
<dbReference type="InterPro" id="IPR008978">
    <property type="entry name" value="HSP20-like_chaperone"/>
</dbReference>
<feature type="compositionally biased region" description="Basic and acidic residues" evidence="8">
    <location>
        <begin position="130"/>
        <end position="160"/>
    </location>
</feature>
<dbReference type="AlphaFoldDB" id="A0A8T0KM14"/>
<evidence type="ECO:0000256" key="8">
    <source>
        <dbReference type="SAM" id="MobiDB-lite"/>
    </source>
</evidence>
<dbReference type="CDD" id="cd06464">
    <property type="entry name" value="ACD_sHsps-like"/>
    <property type="match status" value="1"/>
</dbReference>
<evidence type="ECO:0000313" key="12">
    <source>
        <dbReference type="Proteomes" id="UP000743370"/>
    </source>
</evidence>
<dbReference type="GO" id="GO:0000774">
    <property type="term" value="F:adenyl-nucleotide exchange factor activity"/>
    <property type="evidence" value="ECO:0007669"/>
    <property type="project" value="InterPro"/>
</dbReference>
<evidence type="ECO:0000256" key="2">
    <source>
        <dbReference type="ARBA" id="ARBA00009054"/>
    </source>
</evidence>
<dbReference type="Gene3D" id="2.60.40.790">
    <property type="match status" value="1"/>
</dbReference>
<evidence type="ECO:0000256" key="6">
    <source>
        <dbReference type="RuleBase" id="RU003616"/>
    </source>
</evidence>
<comment type="caution">
    <text evidence="11">The sequence shown here is derived from an EMBL/GenBank/DDBJ whole genome shotgun (WGS) entry which is preliminary data.</text>
</comment>
<evidence type="ECO:0000256" key="5">
    <source>
        <dbReference type="RuleBase" id="RU000640"/>
    </source>
</evidence>
<feature type="compositionally biased region" description="Low complexity" evidence="8">
    <location>
        <begin position="376"/>
        <end position="388"/>
    </location>
</feature>
<feature type="domain" description="SHSP" evidence="10">
    <location>
        <begin position="15"/>
        <end position="119"/>
    </location>
</feature>
<dbReference type="PRINTS" id="PR00773">
    <property type="entry name" value="GRPEPROTEIN"/>
</dbReference>
<evidence type="ECO:0000259" key="10">
    <source>
        <dbReference type="PROSITE" id="PS01031"/>
    </source>
</evidence>
<comment type="function">
    <text evidence="5">Essential component of the PAM complex, a complex required for the translocation of transit peptide-containing proteins from the inner membrane into the mitochondrial matrix in an ATP-dependent manner.</text>
</comment>
<dbReference type="InterPro" id="IPR009012">
    <property type="entry name" value="GrpE_head"/>
</dbReference>
<feature type="compositionally biased region" description="Basic and acidic residues" evidence="8">
    <location>
        <begin position="15"/>
        <end position="27"/>
    </location>
</feature>
<feature type="region of interest" description="Disordered" evidence="8">
    <location>
        <begin position="106"/>
        <end position="223"/>
    </location>
</feature>
<evidence type="ECO:0000256" key="4">
    <source>
        <dbReference type="PROSITE-ProRule" id="PRU00285"/>
    </source>
</evidence>
<reference evidence="11 12" key="1">
    <citation type="submission" date="2020-05" db="EMBL/GenBank/DDBJ databases">
        <title>Vigna angularis (adzuki bean) Var. LongXiaoDou No. 4 denovo assembly.</title>
        <authorList>
            <person name="Xiang H."/>
        </authorList>
    </citation>
    <scope>NUCLEOTIDE SEQUENCE [LARGE SCALE GENOMIC DNA]</scope>
    <source>
        <tissue evidence="11">Leaf</tissue>
    </source>
</reference>
<dbReference type="GO" id="GO:0051082">
    <property type="term" value="F:unfolded protein binding"/>
    <property type="evidence" value="ECO:0007669"/>
    <property type="project" value="TreeGrafter"/>
</dbReference>
<dbReference type="GO" id="GO:0042803">
    <property type="term" value="F:protein homodimerization activity"/>
    <property type="evidence" value="ECO:0007669"/>
    <property type="project" value="InterPro"/>
</dbReference>
<dbReference type="GO" id="GO:0001405">
    <property type="term" value="C:PAM complex, Tim23 associated import motor"/>
    <property type="evidence" value="ECO:0007669"/>
    <property type="project" value="TreeGrafter"/>
</dbReference>
<evidence type="ECO:0000256" key="7">
    <source>
        <dbReference type="RuleBase" id="RU004478"/>
    </source>
</evidence>
<feature type="compositionally biased region" description="Basic and acidic residues" evidence="8">
    <location>
        <begin position="176"/>
        <end position="191"/>
    </location>
</feature>
<dbReference type="GO" id="GO:0006457">
    <property type="term" value="P:protein folding"/>
    <property type="evidence" value="ECO:0007669"/>
    <property type="project" value="InterPro"/>
</dbReference>
<feature type="compositionally biased region" description="Pro residues" evidence="8">
    <location>
        <begin position="107"/>
        <end position="118"/>
    </location>
</feature>
<keyword evidence="9" id="KW-1133">Transmembrane helix</keyword>
<evidence type="ECO:0000256" key="3">
    <source>
        <dbReference type="ARBA" id="ARBA00023186"/>
    </source>
</evidence>
<dbReference type="Pfam" id="PF00011">
    <property type="entry name" value="HSP20"/>
    <property type="match status" value="1"/>
</dbReference>
<evidence type="ECO:0000313" key="11">
    <source>
        <dbReference type="EMBL" id="KAG2398975.1"/>
    </source>
</evidence>
<evidence type="ECO:0000256" key="1">
    <source>
        <dbReference type="ARBA" id="ARBA00004305"/>
    </source>
</evidence>
<proteinExistence type="inferred from homology"/>
<organism evidence="11 12">
    <name type="scientific">Phaseolus angularis</name>
    <name type="common">Azuki bean</name>
    <name type="synonym">Vigna angularis</name>
    <dbReference type="NCBI Taxonomy" id="3914"/>
    <lineage>
        <taxon>Eukaryota</taxon>
        <taxon>Viridiplantae</taxon>
        <taxon>Streptophyta</taxon>
        <taxon>Embryophyta</taxon>
        <taxon>Tracheophyta</taxon>
        <taxon>Spermatophyta</taxon>
        <taxon>Magnoliopsida</taxon>
        <taxon>eudicotyledons</taxon>
        <taxon>Gunneridae</taxon>
        <taxon>Pentapetalae</taxon>
        <taxon>rosids</taxon>
        <taxon>fabids</taxon>
        <taxon>Fabales</taxon>
        <taxon>Fabaceae</taxon>
        <taxon>Papilionoideae</taxon>
        <taxon>50 kb inversion clade</taxon>
        <taxon>NPAAA clade</taxon>
        <taxon>indigoferoid/millettioid clade</taxon>
        <taxon>Phaseoleae</taxon>
        <taxon>Vigna</taxon>
    </lineage>
</organism>
<dbReference type="InterPro" id="IPR013805">
    <property type="entry name" value="GrpE_CC"/>
</dbReference>
<protein>
    <recommendedName>
        <fullName evidence="5">GrpE protein homolog</fullName>
    </recommendedName>
</protein>
<keyword evidence="5" id="KW-0496">Mitochondrion</keyword>
<dbReference type="PROSITE" id="PS01071">
    <property type="entry name" value="GRPE"/>
    <property type="match status" value="1"/>
</dbReference>
<dbReference type="SUPFAM" id="SSF49764">
    <property type="entry name" value="HSP20-like chaperones"/>
    <property type="match status" value="1"/>
</dbReference>
<dbReference type="FunFam" id="2.30.22.10:FF:000002">
    <property type="entry name" value="GrpE protein homolog"/>
    <property type="match status" value="1"/>
</dbReference>
<dbReference type="Proteomes" id="UP000743370">
    <property type="component" value="Unassembled WGS sequence"/>
</dbReference>
<comment type="subcellular location">
    <subcellularLocation>
        <location evidence="1 5">Mitochondrion matrix</location>
    </subcellularLocation>
</comment>
<comment type="similarity">
    <text evidence="4 6">Belongs to the small heat shock protein (HSP20) family.</text>
</comment>
<accession>A0A8T0KM14</accession>
<dbReference type="PANTHER" id="PTHR21237">
    <property type="entry name" value="GRPE PROTEIN"/>
    <property type="match status" value="1"/>
</dbReference>
<dbReference type="InterPro" id="IPR000740">
    <property type="entry name" value="GrpE"/>
</dbReference>
<name>A0A8T0KM14_PHAAN</name>
<feature type="compositionally biased region" description="Basic and acidic residues" evidence="8">
    <location>
        <begin position="393"/>
        <end position="402"/>
    </location>
</feature>
<comment type="similarity">
    <text evidence="2 7">Belongs to the GrpE family.</text>
</comment>
<gene>
    <name evidence="11" type="ORF">HKW66_Vig0085440</name>
</gene>
<dbReference type="Pfam" id="PF01025">
    <property type="entry name" value="GrpE"/>
    <property type="match status" value="1"/>
</dbReference>
<dbReference type="Gene3D" id="2.30.22.10">
    <property type="entry name" value="Head domain of nucleotide exchange factor GrpE"/>
    <property type="match status" value="1"/>
</dbReference>
<dbReference type="CDD" id="cd00446">
    <property type="entry name" value="GrpE"/>
    <property type="match status" value="1"/>
</dbReference>
<sequence length="552" mass="62454">MSLDERTNPQAAAEPVHEDFIPPSDWDRQENSDTLILMLPGFRKEQLKVQVSSNRVLRLRGERKISDNKWRRFHKEVILSDSHDTTGINAKFEAGMLYVKLPKLIKLPPPPSPRPQEPSTPHRPTSPITYDDHKPDATQLHDHEKDSKEDTTHEESKIEEQPPPAHEISQVMLQKEMSKAETEDKREEMHETTQTTMKEQKEGHEDSEKKMAESQIKTDNDEKEMREVVASKAQGTGLEGLSRVSVAKMNTRLEKISDMVLEVKKQNKVANLVVLVFLVLLIGLYVKNSSNLKPKVKFPFHHTEQKLNIAVSKPKTEGVLSRSSATLCRSFSLSVSRNSQPFSNHFHSLLHPSPNKLIPVEATLRNPLNSSLTSRFGFSSSASSEPASNDPVKACEEEKVTDQSEQAKAADQTEESDVESECDQSRDDLIKLVAEKEQLLKLKHKEIAQMQDKVLRTYAEMENVMARTKREAENSKKFAIQVLKKHGVEKYDPTNEPFDPHRHNAMFQIPDATKAPGTVGIVLKAGYMLYDRVLRPAEVGVTQEVDDSKATE</sequence>
<dbReference type="GO" id="GO:0051087">
    <property type="term" value="F:protein-folding chaperone binding"/>
    <property type="evidence" value="ECO:0007669"/>
    <property type="project" value="InterPro"/>
</dbReference>
<feature type="region of interest" description="Disordered" evidence="8">
    <location>
        <begin position="376"/>
        <end position="423"/>
    </location>
</feature>
<keyword evidence="3 5" id="KW-0143">Chaperone</keyword>
<dbReference type="PROSITE" id="PS01031">
    <property type="entry name" value="SHSP"/>
    <property type="match status" value="1"/>
</dbReference>
<dbReference type="SUPFAM" id="SSF58014">
    <property type="entry name" value="Coiled-coil domain of nucleotide exchange factor GrpE"/>
    <property type="match status" value="1"/>
</dbReference>
<feature type="compositionally biased region" description="Acidic residues" evidence="8">
    <location>
        <begin position="412"/>
        <end position="422"/>
    </location>
</feature>
<dbReference type="Gene3D" id="3.90.20.20">
    <property type="match status" value="1"/>
</dbReference>
<feature type="compositionally biased region" description="Basic and acidic residues" evidence="8">
    <location>
        <begin position="198"/>
        <end position="223"/>
    </location>
</feature>
<dbReference type="InterPro" id="IPR002068">
    <property type="entry name" value="A-crystallin/Hsp20_dom"/>
</dbReference>
<keyword evidence="9" id="KW-0812">Transmembrane</keyword>
<dbReference type="GO" id="GO:0030150">
    <property type="term" value="P:protein import into mitochondrial matrix"/>
    <property type="evidence" value="ECO:0007669"/>
    <property type="project" value="TreeGrafter"/>
</dbReference>
<dbReference type="SUPFAM" id="SSF51064">
    <property type="entry name" value="Head domain of nucleotide exchange factor GrpE"/>
    <property type="match status" value="1"/>
</dbReference>